<evidence type="ECO:0000256" key="3">
    <source>
        <dbReference type="ARBA" id="ARBA00009695"/>
    </source>
</evidence>
<evidence type="ECO:0000256" key="1">
    <source>
        <dbReference type="ARBA" id="ARBA00003529"/>
    </source>
</evidence>
<evidence type="ECO:0000313" key="10">
    <source>
        <dbReference type="Proteomes" id="UP000052012"/>
    </source>
</evidence>
<name>A0A0R2AME1_9LACO</name>
<feature type="domain" description="RecX third three-helical" evidence="7">
    <location>
        <begin position="217"/>
        <end position="262"/>
    </location>
</feature>
<dbReference type="HAMAP" id="MF_01114">
    <property type="entry name" value="RecX"/>
    <property type="match status" value="1"/>
</dbReference>
<comment type="subcellular location">
    <subcellularLocation>
        <location evidence="2 6">Cytoplasm</location>
    </subcellularLocation>
</comment>
<dbReference type="PANTHER" id="PTHR33602">
    <property type="entry name" value="REGULATORY PROTEIN RECX FAMILY PROTEIN"/>
    <property type="match status" value="1"/>
</dbReference>
<reference evidence="9 10" key="1">
    <citation type="journal article" date="2015" name="Genome Announc.">
        <title>Expanding the biotechnology potential of lactobacilli through comparative genomics of 213 strains and associated genera.</title>
        <authorList>
            <person name="Sun Z."/>
            <person name="Harris H.M."/>
            <person name="McCann A."/>
            <person name="Guo C."/>
            <person name="Argimon S."/>
            <person name="Zhang W."/>
            <person name="Yang X."/>
            <person name="Jeffery I.B."/>
            <person name="Cooney J.C."/>
            <person name="Kagawa T.F."/>
            <person name="Liu W."/>
            <person name="Song Y."/>
            <person name="Salvetti E."/>
            <person name="Wrobel A."/>
            <person name="Rasinkangas P."/>
            <person name="Parkhill J."/>
            <person name="Rea M.C."/>
            <person name="O'Sullivan O."/>
            <person name="Ritari J."/>
            <person name="Douillard F.P."/>
            <person name="Paul Ross R."/>
            <person name="Yang R."/>
            <person name="Briner A.E."/>
            <person name="Felis G.E."/>
            <person name="de Vos W.M."/>
            <person name="Barrangou R."/>
            <person name="Klaenhammer T.R."/>
            <person name="Caufield P.W."/>
            <person name="Cui Y."/>
            <person name="Zhang H."/>
            <person name="O'Toole P.W."/>
        </authorList>
    </citation>
    <scope>NUCLEOTIDE SEQUENCE [LARGE SCALE GENOMIC DNA]</scope>
    <source>
        <strain evidence="9 10">DSM 23829</strain>
    </source>
</reference>
<dbReference type="Gene3D" id="1.10.10.10">
    <property type="entry name" value="Winged helix-like DNA-binding domain superfamily/Winged helix DNA-binding domain"/>
    <property type="match status" value="4"/>
</dbReference>
<dbReference type="AlphaFoldDB" id="A0A0R2AME1"/>
<dbReference type="Proteomes" id="UP000052012">
    <property type="component" value="Unassembled WGS sequence"/>
</dbReference>
<evidence type="ECO:0000256" key="2">
    <source>
        <dbReference type="ARBA" id="ARBA00004496"/>
    </source>
</evidence>
<comment type="caution">
    <text evidence="9">The sequence shown here is derived from an EMBL/GenBank/DDBJ whole genome shotgun (WGS) entry which is preliminary data.</text>
</comment>
<dbReference type="PANTHER" id="PTHR33602:SF1">
    <property type="entry name" value="REGULATORY PROTEIN RECX FAMILY PROTEIN"/>
    <property type="match status" value="1"/>
</dbReference>
<protein>
    <recommendedName>
        <fullName evidence="4 6">Regulatory protein RecX</fullName>
    </recommendedName>
</protein>
<evidence type="ECO:0000256" key="4">
    <source>
        <dbReference type="ARBA" id="ARBA00018111"/>
    </source>
</evidence>
<gene>
    <name evidence="6" type="primary">recX</name>
    <name evidence="9" type="ORF">FD06_GL001356</name>
</gene>
<keyword evidence="5 6" id="KW-0963">Cytoplasm</keyword>
<dbReference type="STRING" id="1423781.FD06_GL001356"/>
<dbReference type="InterPro" id="IPR003783">
    <property type="entry name" value="Regulatory_RecX"/>
</dbReference>
<dbReference type="EMBL" id="AYYQ01000029">
    <property type="protein sequence ID" value="KRM68334.1"/>
    <property type="molecule type" value="Genomic_DNA"/>
</dbReference>
<feature type="domain" description="RecX first three-helical" evidence="8">
    <location>
        <begin position="65"/>
        <end position="103"/>
    </location>
</feature>
<organism evidence="9 10">
    <name type="scientific">Apilactobacillus ozensis DSM 23829 = JCM 17196</name>
    <dbReference type="NCBI Taxonomy" id="1423781"/>
    <lineage>
        <taxon>Bacteria</taxon>
        <taxon>Bacillati</taxon>
        <taxon>Bacillota</taxon>
        <taxon>Bacilli</taxon>
        <taxon>Lactobacillales</taxon>
        <taxon>Lactobacillaceae</taxon>
        <taxon>Apilactobacillus</taxon>
    </lineage>
</organism>
<evidence type="ECO:0000259" key="8">
    <source>
        <dbReference type="Pfam" id="PF21982"/>
    </source>
</evidence>
<dbReference type="Pfam" id="PF21982">
    <property type="entry name" value="RecX_HTH1"/>
    <property type="match status" value="1"/>
</dbReference>
<evidence type="ECO:0000313" key="9">
    <source>
        <dbReference type="EMBL" id="KRM68334.1"/>
    </source>
</evidence>
<keyword evidence="10" id="KW-1185">Reference proteome</keyword>
<comment type="function">
    <text evidence="1 6">Modulates RecA activity.</text>
</comment>
<sequence>MHLSNKVTKIAAQKRKGRFNVFINDQYAFPISEEIMLKYRIFQGTEIDDELKSKLLLEDDISKLYDKAINYLSYKLRTEYEIKSFLKKYTENDSQIQSVINKLLDQQLIGDQNYANSFVRTELKKHDKGPNDIFNKLRLSHIDEDKIQLAIENNYQTADIIDNGITQAQKAFKHYKNDGYTLRLQKVKQHLIKKGYPISELGEIIEKSNLENDVSQQNEALKMQGDKAYRRYSRLDAKKRDLKLKQFLYRKGFDLDSINQYIEDKKINESEGV</sequence>
<evidence type="ECO:0000256" key="6">
    <source>
        <dbReference type="HAMAP-Rule" id="MF_01114"/>
    </source>
</evidence>
<evidence type="ECO:0000256" key="5">
    <source>
        <dbReference type="ARBA" id="ARBA00022490"/>
    </source>
</evidence>
<comment type="similarity">
    <text evidence="3 6">Belongs to the RecX family.</text>
</comment>
<dbReference type="Pfam" id="PF21981">
    <property type="entry name" value="RecX_HTH3"/>
    <property type="match status" value="1"/>
</dbReference>
<dbReference type="InterPro" id="IPR053925">
    <property type="entry name" value="RecX_HTH_3rd"/>
</dbReference>
<dbReference type="GO" id="GO:0005737">
    <property type="term" value="C:cytoplasm"/>
    <property type="evidence" value="ECO:0007669"/>
    <property type="project" value="UniProtKB-SubCell"/>
</dbReference>
<accession>A0A0R2AME1</accession>
<dbReference type="InterPro" id="IPR036388">
    <property type="entry name" value="WH-like_DNA-bd_sf"/>
</dbReference>
<proteinExistence type="inferred from homology"/>
<dbReference type="GO" id="GO:0006282">
    <property type="term" value="P:regulation of DNA repair"/>
    <property type="evidence" value="ECO:0007669"/>
    <property type="project" value="UniProtKB-UniRule"/>
</dbReference>
<dbReference type="PATRIC" id="fig|1423781.4.peg.1404"/>
<dbReference type="InterPro" id="IPR053926">
    <property type="entry name" value="RecX_HTH_1st"/>
</dbReference>
<evidence type="ECO:0000259" key="7">
    <source>
        <dbReference type="Pfam" id="PF21981"/>
    </source>
</evidence>